<evidence type="ECO:0000256" key="1">
    <source>
        <dbReference type="SAM" id="MobiDB-lite"/>
    </source>
</evidence>
<accession>M2RCM7</accession>
<evidence type="ECO:0000313" key="2">
    <source>
        <dbReference type="EMBL" id="EMD36167.1"/>
    </source>
</evidence>
<dbReference type="HOGENOM" id="CLU_670841_0_0_1"/>
<dbReference type="AlphaFoldDB" id="M2RCM7"/>
<organism evidence="2 3">
    <name type="scientific">Ceriporiopsis subvermispora (strain B)</name>
    <name type="common">White-rot fungus</name>
    <name type="synonym">Gelatoporia subvermispora</name>
    <dbReference type="NCBI Taxonomy" id="914234"/>
    <lineage>
        <taxon>Eukaryota</taxon>
        <taxon>Fungi</taxon>
        <taxon>Dikarya</taxon>
        <taxon>Basidiomycota</taxon>
        <taxon>Agaricomycotina</taxon>
        <taxon>Agaricomycetes</taxon>
        <taxon>Polyporales</taxon>
        <taxon>Gelatoporiaceae</taxon>
        <taxon>Gelatoporia</taxon>
    </lineage>
</organism>
<protein>
    <submittedName>
        <fullName evidence="2">Uncharacterized protein</fullName>
    </submittedName>
</protein>
<evidence type="ECO:0000313" key="3">
    <source>
        <dbReference type="Proteomes" id="UP000016930"/>
    </source>
</evidence>
<name>M2RCM7_CERS8</name>
<reference evidence="2 3" key="1">
    <citation type="journal article" date="2012" name="Proc. Natl. Acad. Sci. U.S.A.">
        <title>Comparative genomics of Ceriporiopsis subvermispora and Phanerochaete chrysosporium provide insight into selective ligninolysis.</title>
        <authorList>
            <person name="Fernandez-Fueyo E."/>
            <person name="Ruiz-Duenas F.J."/>
            <person name="Ferreira P."/>
            <person name="Floudas D."/>
            <person name="Hibbett D.S."/>
            <person name="Canessa P."/>
            <person name="Larrondo L.F."/>
            <person name="James T.Y."/>
            <person name="Seelenfreund D."/>
            <person name="Lobos S."/>
            <person name="Polanco R."/>
            <person name="Tello M."/>
            <person name="Honda Y."/>
            <person name="Watanabe T."/>
            <person name="Watanabe T."/>
            <person name="Ryu J.S."/>
            <person name="Kubicek C.P."/>
            <person name="Schmoll M."/>
            <person name="Gaskell J."/>
            <person name="Hammel K.E."/>
            <person name="St John F.J."/>
            <person name="Vanden Wymelenberg A."/>
            <person name="Sabat G."/>
            <person name="Splinter BonDurant S."/>
            <person name="Syed K."/>
            <person name="Yadav J.S."/>
            <person name="Doddapaneni H."/>
            <person name="Subramanian V."/>
            <person name="Lavin J.L."/>
            <person name="Oguiza J.A."/>
            <person name="Perez G."/>
            <person name="Pisabarro A.G."/>
            <person name="Ramirez L."/>
            <person name="Santoyo F."/>
            <person name="Master E."/>
            <person name="Coutinho P.M."/>
            <person name="Henrissat B."/>
            <person name="Lombard V."/>
            <person name="Magnuson J.K."/>
            <person name="Kuees U."/>
            <person name="Hori C."/>
            <person name="Igarashi K."/>
            <person name="Samejima M."/>
            <person name="Held B.W."/>
            <person name="Barry K.W."/>
            <person name="LaButti K.M."/>
            <person name="Lapidus A."/>
            <person name="Lindquist E.A."/>
            <person name="Lucas S.M."/>
            <person name="Riley R."/>
            <person name="Salamov A.A."/>
            <person name="Hoffmeister D."/>
            <person name="Schwenk D."/>
            <person name="Hadar Y."/>
            <person name="Yarden O."/>
            <person name="de Vries R.P."/>
            <person name="Wiebenga A."/>
            <person name="Stenlid J."/>
            <person name="Eastwood D."/>
            <person name="Grigoriev I.V."/>
            <person name="Berka R.M."/>
            <person name="Blanchette R.A."/>
            <person name="Kersten P."/>
            <person name="Martinez A.T."/>
            <person name="Vicuna R."/>
            <person name="Cullen D."/>
        </authorList>
    </citation>
    <scope>NUCLEOTIDE SEQUENCE [LARGE SCALE GENOMIC DNA]</scope>
    <source>
        <strain evidence="2 3">B</strain>
    </source>
</reference>
<keyword evidence="3" id="KW-1185">Reference proteome</keyword>
<dbReference type="Proteomes" id="UP000016930">
    <property type="component" value="Unassembled WGS sequence"/>
</dbReference>
<dbReference type="OrthoDB" id="654211at2759"/>
<feature type="region of interest" description="Disordered" evidence="1">
    <location>
        <begin position="374"/>
        <end position="410"/>
    </location>
</feature>
<gene>
    <name evidence="2" type="ORF">CERSUDRAFT_95518</name>
</gene>
<proteinExistence type="predicted"/>
<sequence length="410" mass="44480">MRNILFPDWTPEAILALARQPFPENMRDRIPAARREKLKAKKSQIRDLSKAAECGICAEWLGRVHELPRHVVSRHFTETQQEPYRTACPSEGCGRITLLNNNVKNHVERKHAGQPLTCRFRMHDGQECGSIHPDWDQLAQHRRSAHTRNLPKNGSWQRALTAAANTRGVLEPIDDLEGLWTFPTTTEDFAAPYIDAPLNVAPVAGPSFSSLGDGPARFHLQPPPSAPYALPPPLPQQAHVEPAPASFSGYRSFVQISQPPPCAGPIPTMAPPSYNTVNMARSGMGMPYTDYPTASSSLAPASFAPPTNPIGQSYVTPPANYGYVSNVGATPMSASTGPGDGVDYDTCFAPIPSAKEPWEVEEFGALLTRSWMLPPSPESSSGVDNSPATSVPSPNDGGSWSSPYQFGSTY</sequence>
<dbReference type="EMBL" id="KB445798">
    <property type="protein sequence ID" value="EMD36167.1"/>
    <property type="molecule type" value="Genomic_DNA"/>
</dbReference>
<feature type="compositionally biased region" description="Polar residues" evidence="1">
    <location>
        <begin position="378"/>
        <end position="410"/>
    </location>
</feature>